<keyword evidence="2" id="KW-0805">Transcription regulation</keyword>
<comment type="similarity">
    <text evidence="1">Belongs to the LysR transcriptional regulatory family.</text>
</comment>
<dbReference type="Proteomes" id="UP000250561">
    <property type="component" value="Unassembled WGS sequence"/>
</dbReference>
<dbReference type="FunFam" id="1.10.10.10:FF:000382">
    <property type="entry name" value="LysR family transcriptional regulator"/>
    <property type="match status" value="1"/>
</dbReference>
<dbReference type="EMBL" id="UARS01000002">
    <property type="protein sequence ID" value="SPW38550.1"/>
    <property type="molecule type" value="Genomic_DNA"/>
</dbReference>
<sequence length="273" mass="30796">MTKLQLKYRELKIISVIAASENISHAATVLGIAQANVSKYLADFESKVGLKVFDRTTRQLMLTPFGTALLPYINDMLDRNEQLNNFIADYKHEKRGRVTIYAPTGIITYLSKHVIDKIKDIGDITLSLKTCNLERNAFYEGVEFPDDCDVLISYAPPKDESLVASFIIQYAVTAYASQRYLEKHPISRPDELEHHSCILIDSMMIDDANIWRFNVAGSKEVRDYRVKGNYVCDNTQSALELARNHLGIVVCARQKCAERPARRHAGALLSAPV</sequence>
<accession>A0A2X1IUH5</accession>
<dbReference type="SUPFAM" id="SSF46785">
    <property type="entry name" value="Winged helix' DNA-binding domain"/>
    <property type="match status" value="1"/>
</dbReference>
<gene>
    <name evidence="6" type="primary">gltC_1</name>
    <name evidence="6" type="ORF">NCTC11126_00264</name>
</gene>
<feature type="domain" description="HTH lysR-type" evidence="5">
    <location>
        <begin position="6"/>
        <end position="63"/>
    </location>
</feature>
<evidence type="ECO:0000313" key="7">
    <source>
        <dbReference type="Proteomes" id="UP000250561"/>
    </source>
</evidence>
<dbReference type="InterPro" id="IPR036388">
    <property type="entry name" value="WH-like_DNA-bd_sf"/>
</dbReference>
<name>A0A2X1IUH5_ECOLX</name>
<protein>
    <submittedName>
        <fullName evidence="6">LysR family transcriptional regulator</fullName>
    </submittedName>
</protein>
<dbReference type="Gene3D" id="1.10.10.10">
    <property type="entry name" value="Winged helix-like DNA-binding domain superfamily/Winged helix DNA-binding domain"/>
    <property type="match status" value="1"/>
</dbReference>
<reference evidence="6 7" key="1">
    <citation type="submission" date="2018-06" db="EMBL/GenBank/DDBJ databases">
        <authorList>
            <consortium name="Pathogen Informatics"/>
            <person name="Doyle S."/>
        </authorList>
    </citation>
    <scope>NUCLEOTIDE SEQUENCE [LARGE SCALE GENOMIC DNA]</scope>
    <source>
        <strain evidence="6 7">NCTC11126</strain>
    </source>
</reference>
<proteinExistence type="inferred from homology"/>
<dbReference type="PANTHER" id="PTHR30419">
    <property type="entry name" value="HTH-TYPE TRANSCRIPTIONAL REGULATOR YBHD"/>
    <property type="match status" value="1"/>
</dbReference>
<evidence type="ECO:0000256" key="2">
    <source>
        <dbReference type="ARBA" id="ARBA00023015"/>
    </source>
</evidence>
<dbReference type="AlphaFoldDB" id="A0A2X1IUH5"/>
<dbReference type="InterPro" id="IPR005119">
    <property type="entry name" value="LysR_subst-bd"/>
</dbReference>
<evidence type="ECO:0000313" key="6">
    <source>
        <dbReference type="EMBL" id="SPW38550.1"/>
    </source>
</evidence>
<dbReference type="InterPro" id="IPR050950">
    <property type="entry name" value="HTH-type_LysR_regulators"/>
</dbReference>
<dbReference type="PROSITE" id="PS50931">
    <property type="entry name" value="HTH_LYSR"/>
    <property type="match status" value="1"/>
</dbReference>
<evidence type="ECO:0000256" key="3">
    <source>
        <dbReference type="ARBA" id="ARBA00023125"/>
    </source>
</evidence>
<dbReference type="InterPro" id="IPR036390">
    <property type="entry name" value="WH_DNA-bd_sf"/>
</dbReference>
<keyword evidence="3" id="KW-0238">DNA-binding</keyword>
<evidence type="ECO:0000256" key="1">
    <source>
        <dbReference type="ARBA" id="ARBA00009437"/>
    </source>
</evidence>
<evidence type="ECO:0000259" key="5">
    <source>
        <dbReference type="PROSITE" id="PS50931"/>
    </source>
</evidence>
<dbReference type="InterPro" id="IPR000847">
    <property type="entry name" value="LysR_HTH_N"/>
</dbReference>
<dbReference type="GO" id="GO:0003677">
    <property type="term" value="F:DNA binding"/>
    <property type="evidence" value="ECO:0007669"/>
    <property type="project" value="UniProtKB-KW"/>
</dbReference>
<keyword evidence="4" id="KW-0804">Transcription</keyword>
<dbReference type="Pfam" id="PF03466">
    <property type="entry name" value="LysR_substrate"/>
    <property type="match status" value="1"/>
</dbReference>
<dbReference type="Gene3D" id="3.40.190.10">
    <property type="entry name" value="Periplasmic binding protein-like II"/>
    <property type="match status" value="2"/>
</dbReference>
<dbReference type="PANTHER" id="PTHR30419:SF14">
    <property type="entry name" value="LYSR FAMILY TRANSCRIPTIONAL REGULATOR"/>
    <property type="match status" value="1"/>
</dbReference>
<dbReference type="SUPFAM" id="SSF53850">
    <property type="entry name" value="Periplasmic binding protein-like II"/>
    <property type="match status" value="1"/>
</dbReference>
<dbReference type="GO" id="GO:0005829">
    <property type="term" value="C:cytosol"/>
    <property type="evidence" value="ECO:0007669"/>
    <property type="project" value="TreeGrafter"/>
</dbReference>
<organism evidence="6 7">
    <name type="scientific">Escherichia coli</name>
    <dbReference type="NCBI Taxonomy" id="562"/>
    <lineage>
        <taxon>Bacteria</taxon>
        <taxon>Pseudomonadati</taxon>
        <taxon>Pseudomonadota</taxon>
        <taxon>Gammaproteobacteria</taxon>
        <taxon>Enterobacterales</taxon>
        <taxon>Enterobacteriaceae</taxon>
        <taxon>Escherichia</taxon>
    </lineage>
</organism>
<evidence type="ECO:0000256" key="4">
    <source>
        <dbReference type="ARBA" id="ARBA00023163"/>
    </source>
</evidence>
<dbReference type="Pfam" id="PF00126">
    <property type="entry name" value="HTH_1"/>
    <property type="match status" value="1"/>
</dbReference>
<dbReference type="GO" id="GO:0003700">
    <property type="term" value="F:DNA-binding transcription factor activity"/>
    <property type="evidence" value="ECO:0007669"/>
    <property type="project" value="InterPro"/>
</dbReference>